<feature type="region of interest" description="Disordered" evidence="1">
    <location>
        <begin position="1"/>
        <end position="52"/>
    </location>
</feature>
<reference evidence="2 3" key="3">
    <citation type="journal article" date="2015" name="Genome Announc.">
        <title>Draft Genome Sequence of the Archiascomycetous Yeast Saitoella complicata.</title>
        <authorList>
            <person name="Yamauchi K."/>
            <person name="Kondo S."/>
            <person name="Hamamoto M."/>
            <person name="Takahashi Y."/>
            <person name="Ogura Y."/>
            <person name="Hayashi T."/>
            <person name="Nishida H."/>
        </authorList>
    </citation>
    <scope>NUCLEOTIDE SEQUENCE [LARGE SCALE GENOMIC DNA]</scope>
    <source>
        <strain evidence="2 3">NRRL Y-17804</strain>
    </source>
</reference>
<dbReference type="AlphaFoldDB" id="A0A0E9NDZ3"/>
<feature type="compositionally biased region" description="Polar residues" evidence="1">
    <location>
        <begin position="39"/>
        <end position="52"/>
    </location>
</feature>
<name>A0A0E9NDZ3_SAICN</name>
<protein>
    <submittedName>
        <fullName evidence="2">Uncharacterized protein</fullName>
    </submittedName>
</protein>
<keyword evidence="3" id="KW-1185">Reference proteome</keyword>
<evidence type="ECO:0000256" key="1">
    <source>
        <dbReference type="SAM" id="MobiDB-lite"/>
    </source>
</evidence>
<reference evidence="2 3" key="1">
    <citation type="journal article" date="2011" name="J. Gen. Appl. Microbiol.">
        <title>Draft genome sequencing of the enigmatic yeast Saitoella complicata.</title>
        <authorList>
            <person name="Nishida H."/>
            <person name="Hamamoto M."/>
            <person name="Sugiyama J."/>
        </authorList>
    </citation>
    <scope>NUCLEOTIDE SEQUENCE [LARGE SCALE GENOMIC DNA]</scope>
    <source>
        <strain evidence="2 3">NRRL Y-17804</strain>
    </source>
</reference>
<reference evidence="2 3" key="2">
    <citation type="journal article" date="2014" name="J. Gen. Appl. Microbiol.">
        <title>The early diverging ascomycetous budding yeast Saitoella complicata has three histone deacetylases belonging to the Clr6, Hos2, and Rpd3 lineages.</title>
        <authorList>
            <person name="Nishida H."/>
            <person name="Matsumoto T."/>
            <person name="Kondo S."/>
            <person name="Hamamoto M."/>
            <person name="Yoshikawa H."/>
        </authorList>
    </citation>
    <scope>NUCLEOTIDE SEQUENCE [LARGE SCALE GENOMIC DNA]</scope>
    <source>
        <strain evidence="2 3">NRRL Y-17804</strain>
    </source>
</reference>
<evidence type="ECO:0000313" key="3">
    <source>
        <dbReference type="Proteomes" id="UP000033140"/>
    </source>
</evidence>
<dbReference type="Proteomes" id="UP000033140">
    <property type="component" value="Unassembled WGS sequence"/>
</dbReference>
<proteinExistence type="predicted"/>
<evidence type="ECO:0000313" key="2">
    <source>
        <dbReference type="EMBL" id="GAO47630.1"/>
    </source>
</evidence>
<accession>A0A0E9NDZ3</accession>
<organism evidence="2 3">
    <name type="scientific">Saitoella complicata (strain BCRC 22490 / CBS 7301 / JCM 7358 / NBRC 10748 / NRRL Y-17804)</name>
    <dbReference type="NCBI Taxonomy" id="698492"/>
    <lineage>
        <taxon>Eukaryota</taxon>
        <taxon>Fungi</taxon>
        <taxon>Dikarya</taxon>
        <taxon>Ascomycota</taxon>
        <taxon>Taphrinomycotina</taxon>
        <taxon>Taphrinomycotina incertae sedis</taxon>
        <taxon>Saitoella</taxon>
    </lineage>
</organism>
<sequence length="103" mass="11474">MSVMEVRCDGKRSGRNNVSPRGPSVGVPTLHRPVLGRSSELNGRSNFQKTQDPSAEITQLAKSHDVAYLHPRRHAQRHGQAVSPHKILIYRYTVTTKTITSCN</sequence>
<gene>
    <name evidence="2" type="ORF">G7K_1830-t1</name>
</gene>
<comment type="caution">
    <text evidence="2">The sequence shown here is derived from an EMBL/GenBank/DDBJ whole genome shotgun (WGS) entry which is preliminary data.</text>
</comment>
<feature type="compositionally biased region" description="Basic and acidic residues" evidence="1">
    <location>
        <begin position="1"/>
        <end position="12"/>
    </location>
</feature>
<dbReference type="EMBL" id="BACD03000010">
    <property type="protein sequence ID" value="GAO47630.1"/>
    <property type="molecule type" value="Genomic_DNA"/>
</dbReference>